<dbReference type="InterPro" id="IPR026541">
    <property type="entry name" value="MRG_dom"/>
</dbReference>
<evidence type="ECO:0000313" key="11">
    <source>
        <dbReference type="EMBL" id="GAV27965.1"/>
    </source>
</evidence>
<dbReference type="InterPro" id="IPR016197">
    <property type="entry name" value="Chromo-like_dom_sf"/>
</dbReference>
<feature type="compositionally biased region" description="Polar residues" evidence="8">
    <location>
        <begin position="145"/>
        <end position="170"/>
    </location>
</feature>
<dbReference type="Pfam" id="PF05712">
    <property type="entry name" value="MRG"/>
    <property type="match status" value="1"/>
</dbReference>
<name>A0A1Q2YEN8_9ASCO</name>
<evidence type="ECO:0000313" key="12">
    <source>
        <dbReference type="Proteomes" id="UP000186136"/>
    </source>
</evidence>
<keyword evidence="6" id="KW-0804">Transcription</keyword>
<accession>A0A1Q2YEN8</accession>
<dbReference type="AlphaFoldDB" id="A0A1Q2YEN8"/>
<reference evidence="11 12" key="1">
    <citation type="submission" date="2016-08" db="EMBL/GenBank/DDBJ databases">
        <title>Whole genome shotgun sequence of Pichia membranifaciens KS47-1.</title>
        <authorList>
            <person name="Konishi M."/>
            <person name="Ishida M."/>
            <person name="Arakawa T."/>
            <person name="Kato Y."/>
            <person name="Horiuchi J."/>
        </authorList>
    </citation>
    <scope>NUCLEOTIDE SEQUENCE [LARGE SCALE GENOMIC DNA]</scope>
    <source>
        <strain evidence="11 12">KS47-1</strain>
    </source>
</reference>
<evidence type="ECO:0000256" key="6">
    <source>
        <dbReference type="ARBA" id="ARBA00023163"/>
    </source>
</evidence>
<evidence type="ECO:0000259" key="9">
    <source>
        <dbReference type="Pfam" id="PF05712"/>
    </source>
</evidence>
<feature type="domain" description="MSL3 chromodomain-like" evidence="10">
    <location>
        <begin position="9"/>
        <end position="99"/>
    </location>
</feature>
<protein>
    <recommendedName>
        <fullName evidence="3">Chromatin modification-related protein EAF3</fullName>
    </recommendedName>
</protein>
<keyword evidence="12" id="KW-1185">Reference proteome</keyword>
<dbReference type="PROSITE" id="PS51640">
    <property type="entry name" value="MRG"/>
    <property type="match status" value="1"/>
</dbReference>
<sequence length="398" mass="46483">MTEKVYLPGEKVFVYQGPLLYDAKILKTFDPVTQKVESFDDKKKEQVYTAPNKKFPQKFLSEVCYMVHYQGWNAKWDEWVLPSRILEVNNENLMLKENLTFEMQEQERLQREALEEEERKKEKEKEKTKLTIKLQKRQSGDSKGKSSPNSSEKLDTNADSSILSIINGNGNKAGRGKTKTGKLKHKDGDESRDRSFSDVESSVKRKRLNGTSSKNEVNHYESKTGFTHHEIKTFVPDSLKIILVDDWENITKNNKLVSLPGKCSVSKTLDDFMLYLQQEFNEEVSELDIFLEMTQSIKLYFEQCLGTFLLYRYERPQYSDILDKEHDSHLYDIYPSIFLLRLLSIFPNILVMNNVDPGTVRTSKVYLDLILFWLDHNKGTYLVEEYENQSPWIALMQG</sequence>
<dbReference type="GO" id="GO:0035267">
    <property type="term" value="C:NuA4 histone acetyltransferase complex"/>
    <property type="evidence" value="ECO:0007669"/>
    <property type="project" value="TreeGrafter"/>
</dbReference>
<dbReference type="Gene3D" id="1.10.274.30">
    <property type="entry name" value="MRG domain"/>
    <property type="match status" value="1"/>
</dbReference>
<dbReference type="InterPro" id="IPR008676">
    <property type="entry name" value="MRG"/>
</dbReference>
<keyword evidence="7" id="KW-0539">Nucleus</keyword>
<evidence type="ECO:0000256" key="7">
    <source>
        <dbReference type="ARBA" id="ARBA00023242"/>
    </source>
</evidence>
<comment type="subcellular location">
    <subcellularLocation>
        <location evidence="1">Nucleus</location>
    </subcellularLocation>
</comment>
<dbReference type="InterPro" id="IPR038217">
    <property type="entry name" value="MRG_C_sf"/>
</dbReference>
<dbReference type="GO" id="GO:0006355">
    <property type="term" value="P:regulation of DNA-templated transcription"/>
    <property type="evidence" value="ECO:0007669"/>
    <property type="project" value="InterPro"/>
</dbReference>
<comment type="similarity">
    <text evidence="2">Belongs to the MRG family.</text>
</comment>
<keyword evidence="5" id="KW-0805">Transcription regulation</keyword>
<dbReference type="PANTHER" id="PTHR10880:SF15">
    <property type="entry name" value="MSL COMPLEX SUBUNIT 3"/>
    <property type="match status" value="1"/>
</dbReference>
<dbReference type="SUPFAM" id="SSF54160">
    <property type="entry name" value="Chromo domain-like"/>
    <property type="match status" value="1"/>
</dbReference>
<evidence type="ECO:0000256" key="5">
    <source>
        <dbReference type="ARBA" id="ARBA00023015"/>
    </source>
</evidence>
<evidence type="ECO:0000259" key="10">
    <source>
        <dbReference type="Pfam" id="PF22732"/>
    </source>
</evidence>
<organism evidence="11 12">
    <name type="scientific">Pichia membranifaciens</name>
    <dbReference type="NCBI Taxonomy" id="4926"/>
    <lineage>
        <taxon>Eukaryota</taxon>
        <taxon>Fungi</taxon>
        <taxon>Dikarya</taxon>
        <taxon>Ascomycota</taxon>
        <taxon>Saccharomycotina</taxon>
        <taxon>Pichiomycetes</taxon>
        <taxon>Pichiales</taxon>
        <taxon>Pichiaceae</taxon>
        <taxon>Pichia</taxon>
    </lineage>
</organism>
<evidence type="ECO:0000256" key="1">
    <source>
        <dbReference type="ARBA" id="ARBA00004123"/>
    </source>
</evidence>
<comment type="caution">
    <text evidence="11">The sequence shown here is derived from an EMBL/GenBank/DDBJ whole genome shotgun (WGS) entry which is preliminary data.</text>
</comment>
<evidence type="ECO:0000256" key="2">
    <source>
        <dbReference type="ARBA" id="ARBA00009093"/>
    </source>
</evidence>
<evidence type="ECO:0000256" key="8">
    <source>
        <dbReference type="SAM" id="MobiDB-lite"/>
    </source>
</evidence>
<dbReference type="PANTHER" id="PTHR10880">
    <property type="entry name" value="MORTALITY FACTOR 4-LIKE PROTEIN"/>
    <property type="match status" value="1"/>
</dbReference>
<gene>
    <name evidence="11" type="ORF">PMKS-001433</name>
</gene>
<proteinExistence type="inferred from homology"/>
<evidence type="ECO:0000256" key="4">
    <source>
        <dbReference type="ARBA" id="ARBA00022853"/>
    </source>
</evidence>
<dbReference type="OrthoDB" id="124855at2759"/>
<feature type="compositionally biased region" description="Basic and acidic residues" evidence="8">
    <location>
        <begin position="112"/>
        <end position="129"/>
    </location>
</feature>
<keyword evidence="4" id="KW-0156">Chromatin regulator</keyword>
<feature type="region of interest" description="Disordered" evidence="8">
    <location>
        <begin position="112"/>
        <end position="216"/>
    </location>
</feature>
<dbReference type="Proteomes" id="UP000186136">
    <property type="component" value="Unassembled WGS sequence"/>
</dbReference>
<dbReference type="GO" id="GO:0032221">
    <property type="term" value="C:Rpd3S complex"/>
    <property type="evidence" value="ECO:0007669"/>
    <property type="project" value="TreeGrafter"/>
</dbReference>
<feature type="compositionally biased region" description="Basic residues" evidence="8">
    <location>
        <begin position="174"/>
        <end position="185"/>
    </location>
</feature>
<dbReference type="Pfam" id="PF22732">
    <property type="entry name" value="MSL3_chromo-like"/>
    <property type="match status" value="1"/>
</dbReference>
<feature type="domain" description="MRG" evidence="9">
    <location>
        <begin position="221"/>
        <end position="388"/>
    </location>
</feature>
<dbReference type="InterPro" id="IPR053820">
    <property type="entry name" value="MSL3_chromo-like"/>
</dbReference>
<feature type="compositionally biased region" description="Basic and acidic residues" evidence="8">
    <location>
        <begin position="186"/>
        <end position="203"/>
    </location>
</feature>
<evidence type="ECO:0000256" key="3">
    <source>
        <dbReference type="ARBA" id="ARBA00018505"/>
    </source>
</evidence>
<dbReference type="EMBL" id="BDGI01000050">
    <property type="protein sequence ID" value="GAV27965.1"/>
    <property type="molecule type" value="Genomic_DNA"/>
</dbReference>
<dbReference type="Gene3D" id="2.30.30.140">
    <property type="match status" value="1"/>
</dbReference>
<dbReference type="GO" id="GO:0006325">
    <property type="term" value="P:chromatin organization"/>
    <property type="evidence" value="ECO:0007669"/>
    <property type="project" value="UniProtKB-KW"/>
</dbReference>